<keyword evidence="3" id="KW-1185">Reference proteome</keyword>
<accession>A0A0C3GJL4</accession>
<evidence type="ECO:0000313" key="3">
    <source>
        <dbReference type="Proteomes" id="UP000054166"/>
    </source>
</evidence>
<keyword evidence="1" id="KW-0732">Signal</keyword>
<sequence>MWTWQLLLCMQQMAPLALYTVATCQSFSIVARSCLLPTHQYSFESCLTGPFLETNTPIVHIHSLLYHFDQVFTPTVLTPTFLKIGPQKYL</sequence>
<reference evidence="2 3" key="1">
    <citation type="submission" date="2014-04" db="EMBL/GenBank/DDBJ databases">
        <authorList>
            <consortium name="DOE Joint Genome Institute"/>
            <person name="Kuo A."/>
            <person name="Tarkka M."/>
            <person name="Buscot F."/>
            <person name="Kohler A."/>
            <person name="Nagy L.G."/>
            <person name="Floudas D."/>
            <person name="Copeland A."/>
            <person name="Barry K.W."/>
            <person name="Cichocki N."/>
            <person name="Veneault-Fourrey C."/>
            <person name="LaButti K."/>
            <person name="Lindquist E.A."/>
            <person name="Lipzen A."/>
            <person name="Lundell T."/>
            <person name="Morin E."/>
            <person name="Murat C."/>
            <person name="Sun H."/>
            <person name="Tunlid A."/>
            <person name="Henrissat B."/>
            <person name="Grigoriev I.V."/>
            <person name="Hibbett D.S."/>
            <person name="Martin F."/>
            <person name="Nordberg H.P."/>
            <person name="Cantor M.N."/>
            <person name="Hua S.X."/>
        </authorList>
    </citation>
    <scope>NUCLEOTIDE SEQUENCE [LARGE SCALE GENOMIC DNA]</scope>
    <source>
        <strain evidence="2 3">F 1598</strain>
    </source>
</reference>
<dbReference type="Proteomes" id="UP000054166">
    <property type="component" value="Unassembled WGS sequence"/>
</dbReference>
<dbReference type="HOGENOM" id="CLU_2441634_0_0_1"/>
<evidence type="ECO:0008006" key="4">
    <source>
        <dbReference type="Google" id="ProtNLM"/>
    </source>
</evidence>
<evidence type="ECO:0000256" key="1">
    <source>
        <dbReference type="SAM" id="SignalP"/>
    </source>
</evidence>
<evidence type="ECO:0000313" key="2">
    <source>
        <dbReference type="EMBL" id="KIM90836.1"/>
    </source>
</evidence>
<dbReference type="InParanoid" id="A0A0C3GJL4"/>
<organism evidence="2 3">
    <name type="scientific">Piloderma croceum (strain F 1598)</name>
    <dbReference type="NCBI Taxonomy" id="765440"/>
    <lineage>
        <taxon>Eukaryota</taxon>
        <taxon>Fungi</taxon>
        <taxon>Dikarya</taxon>
        <taxon>Basidiomycota</taxon>
        <taxon>Agaricomycotina</taxon>
        <taxon>Agaricomycetes</taxon>
        <taxon>Agaricomycetidae</taxon>
        <taxon>Atheliales</taxon>
        <taxon>Atheliaceae</taxon>
        <taxon>Piloderma</taxon>
    </lineage>
</organism>
<gene>
    <name evidence="2" type="ORF">PILCRDRAFT_150688</name>
</gene>
<name>A0A0C3GJL4_PILCF</name>
<dbReference type="EMBL" id="KN832972">
    <property type="protein sequence ID" value="KIM90836.1"/>
    <property type="molecule type" value="Genomic_DNA"/>
</dbReference>
<reference evidence="3" key="2">
    <citation type="submission" date="2015-01" db="EMBL/GenBank/DDBJ databases">
        <title>Evolutionary Origins and Diversification of the Mycorrhizal Mutualists.</title>
        <authorList>
            <consortium name="DOE Joint Genome Institute"/>
            <consortium name="Mycorrhizal Genomics Consortium"/>
            <person name="Kohler A."/>
            <person name="Kuo A."/>
            <person name="Nagy L.G."/>
            <person name="Floudas D."/>
            <person name="Copeland A."/>
            <person name="Barry K.W."/>
            <person name="Cichocki N."/>
            <person name="Veneault-Fourrey C."/>
            <person name="LaButti K."/>
            <person name="Lindquist E.A."/>
            <person name="Lipzen A."/>
            <person name="Lundell T."/>
            <person name="Morin E."/>
            <person name="Murat C."/>
            <person name="Riley R."/>
            <person name="Ohm R."/>
            <person name="Sun H."/>
            <person name="Tunlid A."/>
            <person name="Henrissat B."/>
            <person name="Grigoriev I.V."/>
            <person name="Hibbett D.S."/>
            <person name="Martin F."/>
        </authorList>
    </citation>
    <scope>NUCLEOTIDE SEQUENCE [LARGE SCALE GENOMIC DNA]</scope>
    <source>
        <strain evidence="3">F 1598</strain>
    </source>
</reference>
<proteinExistence type="predicted"/>
<dbReference type="AlphaFoldDB" id="A0A0C3GJL4"/>
<feature type="chain" id="PRO_5002164608" description="Secreted protein" evidence="1">
    <location>
        <begin position="25"/>
        <end position="90"/>
    </location>
</feature>
<feature type="signal peptide" evidence="1">
    <location>
        <begin position="1"/>
        <end position="24"/>
    </location>
</feature>
<protein>
    <recommendedName>
        <fullName evidence="4">Secreted protein</fullName>
    </recommendedName>
</protein>